<feature type="binding site" evidence="13">
    <location>
        <position position="391"/>
    </location>
    <ligand>
        <name>substrate</name>
    </ligand>
</feature>
<feature type="binding site" evidence="13">
    <location>
        <begin position="367"/>
        <end position="370"/>
    </location>
    <ligand>
        <name>substrate</name>
    </ligand>
</feature>
<feature type="binding site" evidence="11">
    <location>
        <position position="391"/>
    </location>
    <ligand>
        <name>(2R)-2-phosphoglycerate</name>
        <dbReference type="ChEBI" id="CHEBI:58289"/>
    </ligand>
</feature>
<feature type="binding site" evidence="13">
    <location>
        <position position="315"/>
    </location>
    <ligand>
        <name>substrate</name>
    </ligand>
</feature>
<feature type="binding site" evidence="13">
    <location>
        <position position="169"/>
    </location>
    <ligand>
        <name>substrate</name>
    </ligand>
</feature>
<evidence type="ECO:0000313" key="17">
    <source>
        <dbReference type="EMBL" id="TRV59658.1"/>
    </source>
</evidence>
<dbReference type="GO" id="GO:0006096">
    <property type="term" value="P:glycolytic process"/>
    <property type="evidence" value="ECO:0007669"/>
    <property type="project" value="UniProtKB-UniRule"/>
</dbReference>
<dbReference type="SFLD" id="SFLDF00002">
    <property type="entry name" value="enolase"/>
    <property type="match status" value="1"/>
</dbReference>
<evidence type="ECO:0000256" key="13">
    <source>
        <dbReference type="PIRSR" id="PIRSR001400-2"/>
    </source>
</evidence>
<feature type="active site" description="Proton acceptor" evidence="11 12">
    <location>
        <position position="340"/>
    </location>
</feature>
<dbReference type="InterPro" id="IPR029017">
    <property type="entry name" value="Enolase-like_N"/>
</dbReference>
<keyword evidence="6 11" id="KW-0964">Secreted</keyword>
<reference evidence="17 18" key="1">
    <citation type="submission" date="2019-01" db="EMBL/GenBank/DDBJ databases">
        <title>Coherence of Microcystis species and biogeography revealed through population genomics.</title>
        <authorList>
            <person name="Perez-Carrascal O.M."/>
            <person name="Terrat Y."/>
            <person name="Giani A."/>
            <person name="Fortin N."/>
            <person name="Tromas N."/>
            <person name="Shapiro B.J."/>
        </authorList>
    </citation>
    <scope>NUCLEOTIDE SEQUENCE [LARGE SCALE GENOMIC DNA]</scope>
    <source>
        <strain evidence="17">Mp_MB_F_20051200_S9</strain>
    </source>
</reference>
<dbReference type="PANTHER" id="PTHR11902">
    <property type="entry name" value="ENOLASE"/>
    <property type="match status" value="1"/>
</dbReference>
<feature type="domain" description="Enolase C-terminal TIM barrel" evidence="15">
    <location>
        <begin position="144"/>
        <end position="428"/>
    </location>
</feature>
<name>A0A552PRQ7_9CHRO</name>
<comment type="caution">
    <text evidence="17">The sequence shown here is derived from an EMBL/GenBank/DDBJ whole genome shotgun (WGS) entry which is preliminary data.</text>
</comment>
<protein>
    <recommendedName>
        <fullName evidence="4 11">Enolase</fullName>
        <ecNumber evidence="3 11">4.2.1.11</ecNumber>
    </recommendedName>
    <alternativeName>
        <fullName evidence="11">2-phospho-D-glycerate hydro-lyase</fullName>
    </alternativeName>
    <alternativeName>
        <fullName evidence="11">2-phosphoglycerate dehydratase</fullName>
    </alternativeName>
</protein>
<evidence type="ECO:0000256" key="5">
    <source>
        <dbReference type="ARBA" id="ARBA00022490"/>
    </source>
</evidence>
<evidence type="ECO:0000259" key="15">
    <source>
        <dbReference type="SMART" id="SM01192"/>
    </source>
</evidence>
<evidence type="ECO:0000256" key="7">
    <source>
        <dbReference type="ARBA" id="ARBA00022723"/>
    </source>
</evidence>
<comment type="cofactor">
    <cofactor evidence="11">
        <name>Mg(2+)</name>
        <dbReference type="ChEBI" id="CHEBI:18420"/>
    </cofactor>
    <text evidence="11">Binds a second Mg(2+) ion via substrate during catalysis.</text>
</comment>
<feature type="binding site" evidence="11">
    <location>
        <position position="340"/>
    </location>
    <ligand>
        <name>(2R)-2-phosphoglycerate</name>
        <dbReference type="ChEBI" id="CHEBI:58289"/>
    </ligand>
</feature>
<feature type="binding site" evidence="11">
    <location>
        <position position="369"/>
    </location>
    <ligand>
        <name>(2R)-2-phosphoglycerate</name>
        <dbReference type="ChEBI" id="CHEBI:58289"/>
    </ligand>
</feature>
<dbReference type="FunFam" id="3.20.20.120:FF:000001">
    <property type="entry name" value="Enolase"/>
    <property type="match status" value="1"/>
</dbReference>
<keyword evidence="9 11" id="KW-0324">Glycolysis</keyword>
<dbReference type="EMBL" id="SFAC01000192">
    <property type="protein sequence ID" value="TRV59658.1"/>
    <property type="molecule type" value="Genomic_DNA"/>
</dbReference>
<keyword evidence="5 11" id="KW-0963">Cytoplasm</keyword>
<dbReference type="SMART" id="SM01193">
    <property type="entry name" value="Enolase_N"/>
    <property type="match status" value="1"/>
</dbReference>
<evidence type="ECO:0000256" key="8">
    <source>
        <dbReference type="ARBA" id="ARBA00022842"/>
    </source>
</evidence>
<dbReference type="InterPro" id="IPR036849">
    <property type="entry name" value="Enolase-like_C_sf"/>
</dbReference>
<comment type="function">
    <text evidence="11">Catalyzes the reversible conversion of 2-phosphoglycerate (2-PG) into phosphoenolpyruvate (PEP). It is essential for the degradation of carbohydrates via glycolysis.</text>
</comment>
<dbReference type="HAMAP" id="MF_00318">
    <property type="entry name" value="Enolase"/>
    <property type="match status" value="1"/>
</dbReference>
<dbReference type="InterPro" id="IPR000941">
    <property type="entry name" value="Enolase"/>
</dbReference>
<evidence type="ECO:0000259" key="16">
    <source>
        <dbReference type="SMART" id="SM01193"/>
    </source>
</evidence>
<dbReference type="GO" id="GO:0005576">
    <property type="term" value="C:extracellular region"/>
    <property type="evidence" value="ECO:0007669"/>
    <property type="project" value="UniProtKB-SubCell"/>
</dbReference>
<keyword evidence="8 11" id="KW-0460">Magnesium</keyword>
<dbReference type="PANTHER" id="PTHR11902:SF1">
    <property type="entry name" value="ENOLASE"/>
    <property type="match status" value="1"/>
</dbReference>
<dbReference type="Gene3D" id="3.30.390.10">
    <property type="entry name" value="Enolase-like, N-terminal domain"/>
    <property type="match status" value="1"/>
</dbReference>
<feature type="binding site" evidence="11 14">
    <location>
        <position position="247"/>
    </location>
    <ligand>
        <name>Mg(2+)</name>
        <dbReference type="ChEBI" id="CHEBI:18420"/>
    </ligand>
</feature>
<dbReference type="Gene3D" id="3.20.20.120">
    <property type="entry name" value="Enolase-like C-terminal domain"/>
    <property type="match status" value="1"/>
</dbReference>
<dbReference type="GO" id="GO:0009986">
    <property type="term" value="C:cell surface"/>
    <property type="evidence" value="ECO:0007669"/>
    <property type="project" value="UniProtKB-SubCell"/>
</dbReference>
<evidence type="ECO:0000256" key="11">
    <source>
        <dbReference type="HAMAP-Rule" id="MF_00318"/>
    </source>
</evidence>
<dbReference type="PROSITE" id="PS00164">
    <property type="entry name" value="ENOLASE"/>
    <property type="match status" value="1"/>
</dbReference>
<dbReference type="PRINTS" id="PR00148">
    <property type="entry name" value="ENOLASE"/>
</dbReference>
<dbReference type="InterPro" id="IPR020809">
    <property type="entry name" value="Enolase_CS"/>
</dbReference>
<dbReference type="PIRSF" id="PIRSF001400">
    <property type="entry name" value="Enolase"/>
    <property type="match status" value="1"/>
</dbReference>
<comment type="catalytic activity">
    <reaction evidence="11">
        <text>(2R)-2-phosphoglycerate = phosphoenolpyruvate + H2O</text>
        <dbReference type="Rhea" id="RHEA:10164"/>
        <dbReference type="ChEBI" id="CHEBI:15377"/>
        <dbReference type="ChEBI" id="CHEBI:58289"/>
        <dbReference type="ChEBI" id="CHEBI:58702"/>
        <dbReference type="EC" id="4.2.1.11"/>
    </reaction>
</comment>
<dbReference type="EC" id="4.2.1.11" evidence="3 11"/>
<dbReference type="GO" id="GO:0004634">
    <property type="term" value="F:phosphopyruvate hydratase activity"/>
    <property type="evidence" value="ECO:0007669"/>
    <property type="project" value="UniProtKB-UniRule"/>
</dbReference>
<feature type="binding site" evidence="11">
    <location>
        <position position="370"/>
    </location>
    <ligand>
        <name>(2R)-2-phosphoglycerate</name>
        <dbReference type="ChEBI" id="CHEBI:58289"/>
    </ligand>
</feature>
<comment type="pathway">
    <text evidence="1 11">Carbohydrate degradation; glycolysis; pyruvate from D-glyceraldehyde 3-phosphate: step 4/5.</text>
</comment>
<dbReference type="GO" id="GO:0000015">
    <property type="term" value="C:phosphopyruvate hydratase complex"/>
    <property type="evidence" value="ECO:0007669"/>
    <property type="project" value="InterPro"/>
</dbReference>
<comment type="subcellular location">
    <subcellularLocation>
        <location evidence="11">Cytoplasm</location>
    </subcellularLocation>
    <subcellularLocation>
        <location evidence="11">Secreted</location>
    </subcellularLocation>
    <subcellularLocation>
        <location evidence="11">Cell surface</location>
    </subcellularLocation>
    <text evidence="11">Fractions of enolase are present in both the cytoplasm and on the cell surface.</text>
</comment>
<organism evidence="17 18">
    <name type="scientific">Microcystis panniformis Mp_MB_F_20051200_S9</name>
    <dbReference type="NCBI Taxonomy" id="2486223"/>
    <lineage>
        <taxon>Bacteria</taxon>
        <taxon>Bacillati</taxon>
        <taxon>Cyanobacteriota</taxon>
        <taxon>Cyanophyceae</taxon>
        <taxon>Oscillatoriophycideae</taxon>
        <taxon>Chroococcales</taxon>
        <taxon>Microcystaceae</taxon>
        <taxon>Microcystis</taxon>
    </lineage>
</organism>
<evidence type="ECO:0000256" key="6">
    <source>
        <dbReference type="ARBA" id="ARBA00022525"/>
    </source>
</evidence>
<dbReference type="InterPro" id="IPR020810">
    <property type="entry name" value="Enolase_C"/>
</dbReference>
<dbReference type="SFLD" id="SFLDG00178">
    <property type="entry name" value="enolase"/>
    <property type="match status" value="1"/>
</dbReference>
<gene>
    <name evidence="11" type="primary">eno</name>
    <name evidence="17" type="ORF">EWV53_16325</name>
</gene>
<dbReference type="CDD" id="cd03313">
    <property type="entry name" value="enolase"/>
    <property type="match status" value="1"/>
</dbReference>
<evidence type="ECO:0000256" key="4">
    <source>
        <dbReference type="ARBA" id="ARBA00017068"/>
    </source>
</evidence>
<feature type="domain" description="Enolase N-terminal" evidence="16">
    <location>
        <begin position="9"/>
        <end position="139"/>
    </location>
</feature>
<keyword evidence="7 11" id="KW-0479">Metal-binding</keyword>
<accession>A0A552PRQ7</accession>
<evidence type="ECO:0000256" key="2">
    <source>
        <dbReference type="ARBA" id="ARBA00009604"/>
    </source>
</evidence>
<dbReference type="Proteomes" id="UP000317165">
    <property type="component" value="Unassembled WGS sequence"/>
</dbReference>
<sequence length="432" mass="46506">MLDKIEVPIEAIAAREILDSRGRPTIEAEVLLESGAMGLAQVPSGASTGSFEAHELRDDDPQRYGGKGVLKAVRNVHEKIVPVLEGMNAFDQASVDLAMIDRDGTANKRELGANAILAVSLATAKAAAADLGLPLYRYLGGPMANVLPVPMMNVINGGSHADNNVDFQEFMIFPIGADSFKEGLRWGAEVFAALGKALHERKLLTGVGDEGGYAPNLGSNQEALDILIESIERAGYKPGSEVALAMDVAASEFYRDGQYIYDGSAHSPAEMVDFLASLVDRYPIVSIEDGLHEEDWDNWKLLTDKLGARIQLVGDDLMVTNPIRLQKAIDLGIANSILIKLNQIGSLTETLQTIALATRHGYRSVISHRSGETEDTTIADLAVATNAGQIKTGSLSRSERVAKYNRLLRIEEELGDRAVYAPKVGLGPKFLA</sequence>
<dbReference type="AlphaFoldDB" id="A0A552PRQ7"/>
<feature type="binding site" evidence="11 14">
    <location>
        <position position="288"/>
    </location>
    <ligand>
        <name>Mg(2+)</name>
        <dbReference type="ChEBI" id="CHEBI:18420"/>
    </ligand>
</feature>
<dbReference type="Pfam" id="PF00113">
    <property type="entry name" value="Enolase_C"/>
    <property type="match status" value="1"/>
</dbReference>
<dbReference type="SFLD" id="SFLDS00001">
    <property type="entry name" value="Enolase"/>
    <property type="match status" value="1"/>
</dbReference>
<dbReference type="GO" id="GO:0000287">
    <property type="term" value="F:magnesium ion binding"/>
    <property type="evidence" value="ECO:0007669"/>
    <property type="project" value="UniProtKB-UniRule"/>
</dbReference>
<keyword evidence="10 11" id="KW-0456">Lyase</keyword>
<keyword evidence="17" id="KW-0670">Pyruvate</keyword>
<dbReference type="NCBIfam" id="TIGR01060">
    <property type="entry name" value="eno"/>
    <property type="match status" value="1"/>
</dbReference>
<dbReference type="SUPFAM" id="SSF54826">
    <property type="entry name" value="Enolase N-terminal domain-like"/>
    <property type="match status" value="1"/>
</dbReference>
<feature type="binding site" evidence="13">
    <location>
        <position position="160"/>
    </location>
    <ligand>
        <name>substrate</name>
    </ligand>
</feature>
<evidence type="ECO:0000256" key="9">
    <source>
        <dbReference type="ARBA" id="ARBA00023152"/>
    </source>
</evidence>
<dbReference type="UniPathway" id="UPA00109">
    <property type="reaction ID" value="UER00187"/>
</dbReference>
<evidence type="ECO:0000313" key="18">
    <source>
        <dbReference type="Proteomes" id="UP000317165"/>
    </source>
</evidence>
<feature type="binding site" evidence="11">
    <location>
        <position position="168"/>
    </location>
    <ligand>
        <name>(2R)-2-phosphoglycerate</name>
        <dbReference type="ChEBI" id="CHEBI:58289"/>
    </ligand>
</feature>
<proteinExistence type="inferred from homology"/>
<feature type="binding site" evidence="13">
    <location>
        <position position="288"/>
    </location>
    <ligand>
        <name>substrate</name>
    </ligand>
</feature>
<evidence type="ECO:0000256" key="1">
    <source>
        <dbReference type="ARBA" id="ARBA00005031"/>
    </source>
</evidence>
<dbReference type="SUPFAM" id="SSF51604">
    <property type="entry name" value="Enolase C-terminal domain-like"/>
    <property type="match status" value="1"/>
</dbReference>
<feature type="active site" description="Proton donor" evidence="11 12">
    <location>
        <position position="210"/>
    </location>
</feature>
<comment type="cofactor">
    <cofactor evidence="14">
        <name>Mg(2+)</name>
        <dbReference type="ChEBI" id="CHEBI:18420"/>
    </cofactor>
    <text evidence="14">Mg(2+) is required for catalysis and for stabilizing the dimer.</text>
</comment>
<dbReference type="InterPro" id="IPR020811">
    <property type="entry name" value="Enolase_N"/>
</dbReference>
<dbReference type="SMART" id="SM01192">
    <property type="entry name" value="Enolase_C"/>
    <property type="match status" value="1"/>
</dbReference>
<evidence type="ECO:0000256" key="10">
    <source>
        <dbReference type="ARBA" id="ARBA00023239"/>
    </source>
</evidence>
<evidence type="ECO:0000256" key="14">
    <source>
        <dbReference type="PIRSR" id="PIRSR001400-3"/>
    </source>
</evidence>
<feature type="binding site" evidence="11 14">
    <location>
        <position position="315"/>
    </location>
    <ligand>
        <name>Mg(2+)</name>
        <dbReference type="ChEBI" id="CHEBI:18420"/>
    </ligand>
</feature>
<evidence type="ECO:0000256" key="3">
    <source>
        <dbReference type="ARBA" id="ARBA00012058"/>
    </source>
</evidence>
<evidence type="ECO:0000256" key="12">
    <source>
        <dbReference type="PIRSR" id="PIRSR001400-1"/>
    </source>
</evidence>
<dbReference type="Pfam" id="PF03952">
    <property type="entry name" value="Enolase_N"/>
    <property type="match status" value="1"/>
</dbReference>
<comment type="similarity">
    <text evidence="2 11">Belongs to the enolase family.</text>
</comment>